<dbReference type="CDD" id="cd10017">
    <property type="entry name" value="B3_DNA"/>
    <property type="match status" value="1"/>
</dbReference>
<sequence length="305" mass="34897">MLHAFSIDLKDPSEETLRLPAYYDLLVEHAKWATGDTILRTEYDTELSITIAEESEGAKYFGKLFRNNSSESEILPSGFIESHYHKGMKELDILLSFPNAPQTYTWKVKISLIGESYRFTTGWDVVIQNLGIEDESFLLFEITGTNSFQMRCFEEDGLEFIGPDKLKGTKTSNEVIVIESDSSEEAEEDSNGDESDTEDDSLENDSDESFFGYNVTCEITVPDRLRIPAAFVKIGKFKKDMDIEFLNDEGEAWKCVVRAELNGRYRRFNVNGWQSFVQDNKLVKGDKCLLVYYPNLDQIMATKME</sequence>
<protein>
    <recommendedName>
        <fullName evidence="7">TF-B3 domain-containing protein</fullName>
    </recommendedName>
</protein>
<gene>
    <name evidence="8" type="ORF">QVD17_15500</name>
</gene>
<dbReference type="Proteomes" id="UP001229421">
    <property type="component" value="Unassembled WGS sequence"/>
</dbReference>
<dbReference type="Gene3D" id="2.40.330.10">
    <property type="entry name" value="DNA-binding pseudobarrel domain"/>
    <property type="match status" value="2"/>
</dbReference>
<reference evidence="8" key="1">
    <citation type="journal article" date="2023" name="bioRxiv">
        <title>Improved chromosome-level genome assembly for marigold (Tagetes erecta).</title>
        <authorList>
            <person name="Jiang F."/>
            <person name="Yuan L."/>
            <person name="Wang S."/>
            <person name="Wang H."/>
            <person name="Xu D."/>
            <person name="Wang A."/>
            <person name="Fan W."/>
        </authorList>
    </citation>
    <scope>NUCLEOTIDE SEQUENCE</scope>
    <source>
        <strain evidence="8">WSJ</strain>
        <tissue evidence="8">Leaf</tissue>
    </source>
</reference>
<keyword evidence="5" id="KW-0539">Nucleus</keyword>
<feature type="region of interest" description="Disordered" evidence="6">
    <location>
        <begin position="178"/>
        <end position="208"/>
    </location>
</feature>
<dbReference type="PANTHER" id="PTHR31920:SF145">
    <property type="entry name" value="B3 DOMAIN-CONTAINING PROTEIN REM20-LIKE ISOFORM X1"/>
    <property type="match status" value="1"/>
</dbReference>
<dbReference type="GO" id="GO:0005634">
    <property type="term" value="C:nucleus"/>
    <property type="evidence" value="ECO:0007669"/>
    <property type="project" value="UniProtKB-SubCell"/>
</dbReference>
<dbReference type="InterPro" id="IPR003340">
    <property type="entry name" value="B3_DNA-bd"/>
</dbReference>
<dbReference type="InterPro" id="IPR050655">
    <property type="entry name" value="Plant_B3_domain"/>
</dbReference>
<evidence type="ECO:0000256" key="2">
    <source>
        <dbReference type="ARBA" id="ARBA00023015"/>
    </source>
</evidence>
<keyword evidence="2" id="KW-0805">Transcription regulation</keyword>
<evidence type="ECO:0000256" key="3">
    <source>
        <dbReference type="ARBA" id="ARBA00023125"/>
    </source>
</evidence>
<dbReference type="EMBL" id="JAUHHV010000004">
    <property type="protein sequence ID" value="KAK1426820.1"/>
    <property type="molecule type" value="Genomic_DNA"/>
</dbReference>
<evidence type="ECO:0000256" key="6">
    <source>
        <dbReference type="SAM" id="MobiDB-lite"/>
    </source>
</evidence>
<dbReference type="PROSITE" id="PS50863">
    <property type="entry name" value="B3"/>
    <property type="match status" value="2"/>
</dbReference>
<keyword evidence="4" id="KW-0804">Transcription</keyword>
<dbReference type="Pfam" id="PF02362">
    <property type="entry name" value="B3"/>
    <property type="match status" value="1"/>
</dbReference>
<dbReference type="SUPFAM" id="SSF101936">
    <property type="entry name" value="DNA-binding pseudobarrel domain"/>
    <property type="match status" value="2"/>
</dbReference>
<keyword evidence="9" id="KW-1185">Reference proteome</keyword>
<dbReference type="PANTHER" id="PTHR31920">
    <property type="entry name" value="B3 DOMAIN-CONTAINING"/>
    <property type="match status" value="1"/>
</dbReference>
<evidence type="ECO:0000256" key="4">
    <source>
        <dbReference type="ARBA" id="ARBA00023163"/>
    </source>
</evidence>
<feature type="domain" description="TF-B3" evidence="7">
    <location>
        <begin position="58"/>
        <end position="156"/>
    </location>
</feature>
<evidence type="ECO:0000256" key="5">
    <source>
        <dbReference type="ARBA" id="ARBA00023242"/>
    </source>
</evidence>
<evidence type="ECO:0000313" key="8">
    <source>
        <dbReference type="EMBL" id="KAK1426820.1"/>
    </source>
</evidence>
<name>A0AAD8KW21_TARER</name>
<dbReference type="InterPro" id="IPR015300">
    <property type="entry name" value="DNA-bd_pseudobarrel_sf"/>
</dbReference>
<accession>A0AAD8KW21</accession>
<feature type="domain" description="TF-B3" evidence="7">
    <location>
        <begin position="210"/>
        <end position="305"/>
    </location>
</feature>
<comment type="caution">
    <text evidence="8">The sequence shown here is derived from an EMBL/GenBank/DDBJ whole genome shotgun (WGS) entry which is preliminary data.</text>
</comment>
<comment type="subcellular location">
    <subcellularLocation>
        <location evidence="1">Nucleus</location>
    </subcellularLocation>
</comment>
<evidence type="ECO:0000259" key="7">
    <source>
        <dbReference type="PROSITE" id="PS50863"/>
    </source>
</evidence>
<dbReference type="AlphaFoldDB" id="A0AAD8KW21"/>
<organism evidence="8 9">
    <name type="scientific">Tagetes erecta</name>
    <name type="common">African marigold</name>
    <dbReference type="NCBI Taxonomy" id="13708"/>
    <lineage>
        <taxon>Eukaryota</taxon>
        <taxon>Viridiplantae</taxon>
        <taxon>Streptophyta</taxon>
        <taxon>Embryophyta</taxon>
        <taxon>Tracheophyta</taxon>
        <taxon>Spermatophyta</taxon>
        <taxon>Magnoliopsida</taxon>
        <taxon>eudicotyledons</taxon>
        <taxon>Gunneridae</taxon>
        <taxon>Pentapetalae</taxon>
        <taxon>asterids</taxon>
        <taxon>campanulids</taxon>
        <taxon>Asterales</taxon>
        <taxon>Asteraceae</taxon>
        <taxon>Asteroideae</taxon>
        <taxon>Heliantheae alliance</taxon>
        <taxon>Tageteae</taxon>
        <taxon>Tagetes</taxon>
    </lineage>
</organism>
<keyword evidence="3" id="KW-0238">DNA-binding</keyword>
<evidence type="ECO:0000256" key="1">
    <source>
        <dbReference type="ARBA" id="ARBA00004123"/>
    </source>
</evidence>
<feature type="compositionally biased region" description="Acidic residues" evidence="6">
    <location>
        <begin position="181"/>
        <end position="208"/>
    </location>
</feature>
<dbReference type="GO" id="GO:0003677">
    <property type="term" value="F:DNA binding"/>
    <property type="evidence" value="ECO:0007669"/>
    <property type="project" value="UniProtKB-KW"/>
</dbReference>
<evidence type="ECO:0000313" key="9">
    <source>
        <dbReference type="Proteomes" id="UP001229421"/>
    </source>
</evidence>
<proteinExistence type="predicted"/>